<evidence type="ECO:0000313" key="1">
    <source>
        <dbReference type="EMBL" id="KAI4324058.1"/>
    </source>
</evidence>
<comment type="caution">
    <text evidence="1">The sequence shown here is derived from an EMBL/GenBank/DDBJ whole genome shotgun (WGS) entry which is preliminary data.</text>
</comment>
<keyword evidence="2" id="KW-1185">Reference proteome</keyword>
<proteinExistence type="predicted"/>
<organism evidence="1 2">
    <name type="scientific">Bauhinia variegata</name>
    <name type="common">Purple orchid tree</name>
    <name type="synonym">Phanera variegata</name>
    <dbReference type="NCBI Taxonomy" id="167791"/>
    <lineage>
        <taxon>Eukaryota</taxon>
        <taxon>Viridiplantae</taxon>
        <taxon>Streptophyta</taxon>
        <taxon>Embryophyta</taxon>
        <taxon>Tracheophyta</taxon>
        <taxon>Spermatophyta</taxon>
        <taxon>Magnoliopsida</taxon>
        <taxon>eudicotyledons</taxon>
        <taxon>Gunneridae</taxon>
        <taxon>Pentapetalae</taxon>
        <taxon>rosids</taxon>
        <taxon>fabids</taxon>
        <taxon>Fabales</taxon>
        <taxon>Fabaceae</taxon>
        <taxon>Cercidoideae</taxon>
        <taxon>Cercideae</taxon>
        <taxon>Bauhiniinae</taxon>
        <taxon>Bauhinia</taxon>
    </lineage>
</organism>
<accession>A0ACB9MIS3</accession>
<evidence type="ECO:0000313" key="2">
    <source>
        <dbReference type="Proteomes" id="UP000828941"/>
    </source>
</evidence>
<reference evidence="1 2" key="1">
    <citation type="journal article" date="2022" name="DNA Res.">
        <title>Chromosomal-level genome assembly of the orchid tree Bauhinia variegata (Leguminosae; Cercidoideae) supports the allotetraploid origin hypothesis of Bauhinia.</title>
        <authorList>
            <person name="Zhong Y."/>
            <person name="Chen Y."/>
            <person name="Zheng D."/>
            <person name="Pang J."/>
            <person name="Liu Y."/>
            <person name="Luo S."/>
            <person name="Meng S."/>
            <person name="Qian L."/>
            <person name="Wei D."/>
            <person name="Dai S."/>
            <person name="Zhou R."/>
        </authorList>
    </citation>
    <scope>NUCLEOTIDE SEQUENCE [LARGE SCALE GENOMIC DNA]</scope>
    <source>
        <strain evidence="1">BV-YZ2020</strain>
    </source>
</reference>
<protein>
    <submittedName>
        <fullName evidence="1">Uncharacterized protein</fullName>
    </submittedName>
</protein>
<gene>
    <name evidence="1" type="ORF">L6164_023624</name>
</gene>
<name>A0ACB9MIS3_BAUVA</name>
<sequence>MAKFSVDGDDDGEGPSNPSQKRQRTSVLFGTAREDVGCQSSSEEIQEEELEDEESEQEQEGMQSEENYDDPTLYSNYDDSPHSAIPRSNNNDREDPVSVMTGRDKSISVFLTDPEVLDCFICYEPLSIPVFQCENGHIACSSCCVNPWSYDFAETCTFG</sequence>
<dbReference type="EMBL" id="CM039434">
    <property type="protein sequence ID" value="KAI4324058.1"/>
    <property type="molecule type" value="Genomic_DNA"/>
</dbReference>
<dbReference type="Proteomes" id="UP000828941">
    <property type="component" value="Chromosome 9"/>
</dbReference>